<dbReference type="Proteomes" id="UP000236173">
    <property type="component" value="Unassembled WGS sequence"/>
</dbReference>
<accession>A0A2H5XAT9</accession>
<dbReference type="InterPro" id="IPR011991">
    <property type="entry name" value="ArsR-like_HTH"/>
</dbReference>
<evidence type="ECO:0000313" key="2">
    <source>
        <dbReference type="EMBL" id="GBC98306.1"/>
    </source>
</evidence>
<dbReference type="InterPro" id="IPR000485">
    <property type="entry name" value="AsnC-type_HTH_dom"/>
</dbReference>
<dbReference type="InterPro" id="IPR036388">
    <property type="entry name" value="WH-like_DNA-bd_sf"/>
</dbReference>
<dbReference type="InterPro" id="IPR001845">
    <property type="entry name" value="HTH_ArsR_DNA-bd_dom"/>
</dbReference>
<organism evidence="2 3">
    <name type="scientific">Candidatus Fervidibacter japonicus</name>
    <dbReference type="NCBI Taxonomy" id="2035412"/>
    <lineage>
        <taxon>Bacteria</taxon>
        <taxon>Candidatus Fervidibacterota</taxon>
        <taxon>Candidatus Fervidibacter</taxon>
    </lineage>
</organism>
<dbReference type="InterPro" id="IPR036390">
    <property type="entry name" value="WH_DNA-bd_sf"/>
</dbReference>
<evidence type="ECO:0000313" key="3">
    <source>
        <dbReference type="Proteomes" id="UP000236173"/>
    </source>
</evidence>
<dbReference type="Gene3D" id="1.10.10.10">
    <property type="entry name" value="Winged helix-like DNA-binding domain superfamily/Winged helix DNA-binding domain"/>
    <property type="match status" value="1"/>
</dbReference>
<dbReference type="AlphaFoldDB" id="A0A2H5XAT9"/>
<dbReference type="PANTHER" id="PTHR38600:SF2">
    <property type="entry name" value="SLL0088 PROTEIN"/>
    <property type="match status" value="1"/>
</dbReference>
<dbReference type="Pfam" id="PF01022">
    <property type="entry name" value="HTH_5"/>
    <property type="match status" value="1"/>
</dbReference>
<sequence length="221" mass="25388">MTEREQWLNLSPPQRAIVRLLKEWGKGTVAQLSKMLGLSRVAVHYHLRRLKAQGVVQGQVERRGRGRPRVVFRLTQAVQEHLFPRRYDMLATVMLDEIVADMGREYVRKLFQRYRQRLLARFNCPRAPLAERVRALTQLLADEGYMAYSEEASDGFVITLPNCPIAEVVRQFHEACDSELEVLATVLDAPVVRKCHQAAGDPCCRYFVAKTTKPAKEVVRQ</sequence>
<dbReference type="CDD" id="cd00090">
    <property type="entry name" value="HTH_ARSR"/>
    <property type="match status" value="1"/>
</dbReference>
<proteinExistence type="predicted"/>
<dbReference type="EMBL" id="BEHT01000008">
    <property type="protein sequence ID" value="GBC98306.1"/>
    <property type="molecule type" value="Genomic_DNA"/>
</dbReference>
<dbReference type="SUPFAM" id="SSF46785">
    <property type="entry name" value="Winged helix' DNA-binding domain"/>
    <property type="match status" value="1"/>
</dbReference>
<dbReference type="GO" id="GO:0003700">
    <property type="term" value="F:DNA-binding transcription factor activity"/>
    <property type="evidence" value="ECO:0007669"/>
    <property type="project" value="InterPro"/>
</dbReference>
<evidence type="ECO:0000259" key="1">
    <source>
        <dbReference type="Pfam" id="PF01022"/>
    </source>
</evidence>
<dbReference type="GO" id="GO:0043565">
    <property type="term" value="F:sequence-specific DNA binding"/>
    <property type="evidence" value="ECO:0007669"/>
    <property type="project" value="InterPro"/>
</dbReference>
<dbReference type="PANTHER" id="PTHR38600">
    <property type="entry name" value="TRANSCRIPTIONAL REGULATORY PROTEIN"/>
    <property type="match status" value="1"/>
</dbReference>
<gene>
    <name evidence="2" type="ORF">HRbin17_00808</name>
</gene>
<reference evidence="3" key="1">
    <citation type="submission" date="2017-09" db="EMBL/GenBank/DDBJ databases">
        <title>Metaegenomics of thermophilic ammonia-oxidizing enrichment culture.</title>
        <authorList>
            <person name="Kato S."/>
            <person name="Suzuki K."/>
        </authorList>
    </citation>
    <scope>NUCLEOTIDE SEQUENCE [LARGE SCALE GENOMIC DNA]</scope>
</reference>
<comment type="caution">
    <text evidence="2">The sequence shown here is derived from an EMBL/GenBank/DDBJ whole genome shotgun (WGS) entry which is preliminary data.</text>
</comment>
<name>A0A2H5XAT9_9BACT</name>
<dbReference type="PRINTS" id="PR00033">
    <property type="entry name" value="HTHASNC"/>
</dbReference>
<feature type="domain" description="HTH arsR-type" evidence="1">
    <location>
        <begin position="12"/>
        <end position="57"/>
    </location>
</feature>
<protein>
    <recommendedName>
        <fullName evidence="1">HTH arsR-type domain-containing protein</fullName>
    </recommendedName>
</protein>